<evidence type="ECO:0000313" key="2">
    <source>
        <dbReference type="EMBL" id="CBY06824.1"/>
    </source>
</evidence>
<evidence type="ECO:0000256" key="1">
    <source>
        <dbReference type="SAM" id="SignalP"/>
    </source>
</evidence>
<proteinExistence type="predicted"/>
<dbReference type="Proteomes" id="UP000001307">
    <property type="component" value="Unassembled WGS sequence"/>
</dbReference>
<keyword evidence="3" id="KW-1185">Reference proteome</keyword>
<reference evidence="2" key="1">
    <citation type="journal article" date="2010" name="Science">
        <title>Plasticity of animal genome architecture unmasked by rapid evolution of a pelagic tunicate.</title>
        <authorList>
            <person name="Denoeud F."/>
            <person name="Henriet S."/>
            <person name="Mungpakdee S."/>
            <person name="Aury J.M."/>
            <person name="Da Silva C."/>
            <person name="Brinkmann H."/>
            <person name="Mikhaleva J."/>
            <person name="Olsen L.C."/>
            <person name="Jubin C."/>
            <person name="Canestro C."/>
            <person name="Bouquet J.M."/>
            <person name="Danks G."/>
            <person name="Poulain J."/>
            <person name="Campsteijn C."/>
            <person name="Adamski M."/>
            <person name="Cross I."/>
            <person name="Yadetie F."/>
            <person name="Muffato M."/>
            <person name="Louis A."/>
            <person name="Butcher S."/>
            <person name="Tsagkogeorga G."/>
            <person name="Konrad A."/>
            <person name="Singh S."/>
            <person name="Jensen M.F."/>
            <person name="Cong E.H."/>
            <person name="Eikeseth-Otteraa H."/>
            <person name="Noel B."/>
            <person name="Anthouard V."/>
            <person name="Porcel B.M."/>
            <person name="Kachouri-Lafond R."/>
            <person name="Nishino A."/>
            <person name="Ugolini M."/>
            <person name="Chourrout P."/>
            <person name="Nishida H."/>
            <person name="Aasland R."/>
            <person name="Huzurbazar S."/>
            <person name="Westhof E."/>
            <person name="Delsuc F."/>
            <person name="Lehrach H."/>
            <person name="Reinhardt R."/>
            <person name="Weissenbach J."/>
            <person name="Roy S.W."/>
            <person name="Artiguenave F."/>
            <person name="Postlethwait J.H."/>
            <person name="Manak J.R."/>
            <person name="Thompson E.M."/>
            <person name="Jaillon O."/>
            <person name="Du Pasquier L."/>
            <person name="Boudinot P."/>
            <person name="Liberles D.A."/>
            <person name="Volff J.N."/>
            <person name="Philippe H."/>
            <person name="Lenhard B."/>
            <person name="Roest Crollius H."/>
            <person name="Wincker P."/>
            <person name="Chourrout D."/>
        </authorList>
    </citation>
    <scope>NUCLEOTIDE SEQUENCE [LARGE SCALE GENOMIC DNA]</scope>
</reference>
<gene>
    <name evidence="2" type="ORF">GSOID_T00005892001</name>
</gene>
<accession>E4WT12</accession>
<name>E4WT12_OIKDI</name>
<dbReference type="InParanoid" id="E4WT12"/>
<organism evidence="2">
    <name type="scientific">Oikopleura dioica</name>
    <name type="common">Tunicate</name>
    <dbReference type="NCBI Taxonomy" id="34765"/>
    <lineage>
        <taxon>Eukaryota</taxon>
        <taxon>Metazoa</taxon>
        <taxon>Chordata</taxon>
        <taxon>Tunicata</taxon>
        <taxon>Appendicularia</taxon>
        <taxon>Copelata</taxon>
        <taxon>Oikopleuridae</taxon>
        <taxon>Oikopleura</taxon>
    </lineage>
</organism>
<evidence type="ECO:0000313" key="3">
    <source>
        <dbReference type="Proteomes" id="UP000001307"/>
    </source>
</evidence>
<dbReference type="OrthoDB" id="10365690at2759"/>
<dbReference type="AlphaFoldDB" id="E4WT12"/>
<sequence length="109" mass="12618">MKSAFLVNILALVSGFSAQNEWNWRAKREVSPTFGDMIRARRNFMNYLNVPQRRQFDSDFASPRFARQARYRAPIGFGKGIHLRKRASLPAVSLPVLEELARRSWYSGI</sequence>
<feature type="chain" id="PRO_5003191947" evidence="1">
    <location>
        <begin position="19"/>
        <end position="109"/>
    </location>
</feature>
<feature type="signal peptide" evidence="1">
    <location>
        <begin position="1"/>
        <end position="18"/>
    </location>
</feature>
<dbReference type="EMBL" id="FN653016">
    <property type="protein sequence ID" value="CBY06824.1"/>
    <property type="molecule type" value="Genomic_DNA"/>
</dbReference>
<protein>
    <submittedName>
        <fullName evidence="2">Uncharacterized protein</fullName>
    </submittedName>
</protein>
<keyword evidence="1" id="KW-0732">Signal</keyword>